<dbReference type="Gene3D" id="1.10.275.10">
    <property type="entry name" value="Fumarase/aspartase (N-terminal domain)"/>
    <property type="match status" value="1"/>
</dbReference>
<sequence>MFLRLLQIFIEVIVPVFAVSLTGYVAAAKIKFDARTLSKASYYVFIPAFVFDVFAGNRELTVRTLELFPAVFLIHAVTTALAYGTARLLRRDAALSAAYVIAVAFPNTGNLGLPLLMFHFGEGIKPDAVMIFLIILVCSFVMSVFFASLNAGQKPLRSVLSVFKNPSLIAFGAALLYSFTGYDLPVTVSRTLSLLGQAMIPLMLFTIGIQFRDARHVRPDADVWIMSLLRTVVSPLVAIGLLYLTGIGGQVYSVTVLHYAMPCAMLSAIIAIEYNVLPEKVTMTVIISTLVSLLTLTLFLADVAFNRYRVRIETEWLIHLSRIDGIGFPRRFSDSEVRSLRQIYIGFDDTDYARLREHERITNHDVKAAEYFLRDKLTELNLDQVCQWIHFGCTSEDINNLAYALMLTESRRDVMLPALRRVMNKIGELAERFRHAPMLARTHGQPATPTTMGKEFYNVRCRLERQYVRLKGAELPGKMNGAVGNFNAHCAVFRIPTGARRRSHRQLHHAPQSQSHRLENAEGNLGLSGALASHLSEKLPVSRWQRDLSDSTVLRNLGVIFGYDLLALKSLLTGLDKIDLNRSVISQDLNAHPEVLAEAVQTQLRALNIPDAYEKLKALTRGNRIDLPALHSYIQSLEIPPPIKQSLTALTPETYLGYAADFPPLTNFEE</sequence>
<feature type="transmembrane region" description="Helical" evidence="8">
    <location>
        <begin position="6"/>
        <end position="28"/>
    </location>
</feature>
<dbReference type="AlphaFoldDB" id="A0AAE0WAV2"/>
<comment type="pathway">
    <text evidence="2">Purine metabolism; IMP biosynthesis via de novo pathway; 5-amino-1-(5-phospho-D-ribosyl)imidazole-4-carboxamide from 5-amino-1-(5-phospho-D-ribosyl)imidazole-4-carboxylate: step 2/2.</text>
</comment>
<comment type="caution">
    <text evidence="11">The sequence shown here is derived from an EMBL/GenBank/DDBJ whole genome shotgun (WGS) entry which is preliminary data.</text>
</comment>
<dbReference type="Pfam" id="PF00206">
    <property type="entry name" value="Lyase_1"/>
    <property type="match status" value="1"/>
</dbReference>
<comment type="pathway">
    <text evidence="3">Purine metabolism; AMP biosynthesis via de novo pathway; AMP from IMP: step 2/2.</text>
</comment>
<dbReference type="Gene3D" id="1.20.1530.20">
    <property type="match status" value="1"/>
</dbReference>
<dbReference type="InterPro" id="IPR047136">
    <property type="entry name" value="PurB_bact"/>
</dbReference>
<keyword evidence="5" id="KW-0658">Purine biosynthesis</keyword>
<evidence type="ECO:0000256" key="2">
    <source>
        <dbReference type="ARBA" id="ARBA00004706"/>
    </source>
</evidence>
<name>A0AAE0WAV2_9BIVA</name>
<evidence type="ECO:0000256" key="8">
    <source>
        <dbReference type="SAM" id="Phobius"/>
    </source>
</evidence>
<evidence type="ECO:0000256" key="4">
    <source>
        <dbReference type="ARBA" id="ARBA00022692"/>
    </source>
</evidence>
<dbReference type="GO" id="GO:0055085">
    <property type="term" value="P:transmembrane transport"/>
    <property type="evidence" value="ECO:0007669"/>
    <property type="project" value="InterPro"/>
</dbReference>
<evidence type="ECO:0000256" key="7">
    <source>
        <dbReference type="ARBA" id="ARBA00023136"/>
    </source>
</evidence>
<dbReference type="GO" id="GO:0006188">
    <property type="term" value="P:IMP biosynthetic process"/>
    <property type="evidence" value="ECO:0007669"/>
    <property type="project" value="InterPro"/>
</dbReference>
<gene>
    <name evidence="11" type="ORF">CHS0354_018406</name>
</gene>
<evidence type="ECO:0000313" key="12">
    <source>
        <dbReference type="Proteomes" id="UP001195483"/>
    </source>
</evidence>
<feature type="transmembrane region" description="Helical" evidence="8">
    <location>
        <begin position="256"/>
        <end position="274"/>
    </location>
</feature>
<dbReference type="SUPFAM" id="SSF48557">
    <property type="entry name" value="L-aspartase-like"/>
    <property type="match status" value="1"/>
</dbReference>
<evidence type="ECO:0000256" key="5">
    <source>
        <dbReference type="ARBA" id="ARBA00022755"/>
    </source>
</evidence>
<comment type="subcellular location">
    <subcellularLocation>
        <location evidence="1">Membrane</location>
        <topology evidence="1">Multi-pass membrane protein</topology>
    </subcellularLocation>
</comment>
<keyword evidence="12" id="KW-1185">Reference proteome</keyword>
<dbReference type="GO" id="GO:0004018">
    <property type="term" value="F:N6-(1,2-dicarboxyethyl)AMP AMP-lyase (fumarate-forming) activity"/>
    <property type="evidence" value="ECO:0007669"/>
    <property type="project" value="InterPro"/>
</dbReference>
<evidence type="ECO:0000256" key="6">
    <source>
        <dbReference type="ARBA" id="ARBA00022989"/>
    </source>
</evidence>
<reference evidence="11" key="3">
    <citation type="submission" date="2023-05" db="EMBL/GenBank/DDBJ databases">
        <authorList>
            <person name="Smith C.H."/>
        </authorList>
    </citation>
    <scope>NUCLEOTIDE SEQUENCE</scope>
    <source>
        <strain evidence="11">CHS0354</strain>
        <tissue evidence="11">Mantle</tissue>
    </source>
</reference>
<reference evidence="11" key="1">
    <citation type="journal article" date="2021" name="Genome Biol. Evol.">
        <title>A High-Quality Reference Genome for a Parasitic Bivalve with Doubly Uniparental Inheritance (Bivalvia: Unionida).</title>
        <authorList>
            <person name="Smith C.H."/>
        </authorList>
    </citation>
    <scope>NUCLEOTIDE SEQUENCE</scope>
    <source>
        <strain evidence="11">CHS0354</strain>
    </source>
</reference>
<feature type="domain" description="Adenylosuccinate lyase PurB C-terminal" evidence="10">
    <location>
        <begin position="542"/>
        <end position="656"/>
    </location>
</feature>
<dbReference type="PANTHER" id="PTHR43411">
    <property type="entry name" value="ADENYLOSUCCINATE LYASE"/>
    <property type="match status" value="1"/>
</dbReference>
<evidence type="ECO:0000259" key="10">
    <source>
        <dbReference type="Pfam" id="PF08328"/>
    </source>
</evidence>
<dbReference type="InterPro" id="IPR008948">
    <property type="entry name" value="L-Aspartase-like"/>
</dbReference>
<dbReference type="InterPro" id="IPR004776">
    <property type="entry name" value="Mem_transp_PIN-like"/>
</dbReference>
<proteinExistence type="predicted"/>
<feature type="domain" description="Fumarate lyase N-terminal" evidence="9">
    <location>
        <begin position="333"/>
        <end position="489"/>
    </location>
</feature>
<evidence type="ECO:0008006" key="13">
    <source>
        <dbReference type="Google" id="ProtNLM"/>
    </source>
</evidence>
<dbReference type="GO" id="GO:0016020">
    <property type="term" value="C:membrane"/>
    <property type="evidence" value="ECO:0007669"/>
    <property type="project" value="UniProtKB-SubCell"/>
</dbReference>
<feature type="transmembrane region" description="Helical" evidence="8">
    <location>
        <begin position="191"/>
        <end position="211"/>
    </location>
</feature>
<organism evidence="11 12">
    <name type="scientific">Potamilus streckersoni</name>
    <dbReference type="NCBI Taxonomy" id="2493646"/>
    <lineage>
        <taxon>Eukaryota</taxon>
        <taxon>Metazoa</taxon>
        <taxon>Spiralia</taxon>
        <taxon>Lophotrochozoa</taxon>
        <taxon>Mollusca</taxon>
        <taxon>Bivalvia</taxon>
        <taxon>Autobranchia</taxon>
        <taxon>Heteroconchia</taxon>
        <taxon>Palaeoheterodonta</taxon>
        <taxon>Unionida</taxon>
        <taxon>Unionoidea</taxon>
        <taxon>Unionidae</taxon>
        <taxon>Ambleminae</taxon>
        <taxon>Lampsilini</taxon>
        <taxon>Potamilus</taxon>
    </lineage>
</organism>
<evidence type="ECO:0000256" key="3">
    <source>
        <dbReference type="ARBA" id="ARBA00004734"/>
    </source>
</evidence>
<dbReference type="EMBL" id="JAEAOA010001141">
    <property type="protein sequence ID" value="KAK3606812.1"/>
    <property type="molecule type" value="Genomic_DNA"/>
</dbReference>
<dbReference type="InterPro" id="IPR013539">
    <property type="entry name" value="PurB_C"/>
</dbReference>
<keyword evidence="7 8" id="KW-0472">Membrane</keyword>
<dbReference type="PRINTS" id="PR00149">
    <property type="entry name" value="FUMRATELYASE"/>
</dbReference>
<dbReference type="InterPro" id="IPR038770">
    <property type="entry name" value="Na+/solute_symporter_sf"/>
</dbReference>
<dbReference type="Gene3D" id="1.10.40.30">
    <property type="entry name" value="Fumarase/aspartase (C-terminal domain)"/>
    <property type="match status" value="1"/>
</dbReference>
<feature type="transmembrane region" description="Helical" evidence="8">
    <location>
        <begin position="67"/>
        <end position="86"/>
    </location>
</feature>
<dbReference type="InterPro" id="IPR000362">
    <property type="entry name" value="Fumarate_lyase_fam"/>
</dbReference>
<dbReference type="Pfam" id="PF08328">
    <property type="entry name" value="ASL_C"/>
    <property type="match status" value="1"/>
</dbReference>
<protein>
    <recommendedName>
        <fullName evidence="13">Adenylosuccinate lyase</fullName>
    </recommendedName>
</protein>
<dbReference type="Proteomes" id="UP001195483">
    <property type="component" value="Unassembled WGS sequence"/>
</dbReference>
<feature type="transmembrane region" description="Helical" evidence="8">
    <location>
        <begin position="281"/>
        <end position="301"/>
    </location>
</feature>
<accession>A0AAE0WAV2</accession>
<evidence type="ECO:0000313" key="11">
    <source>
        <dbReference type="EMBL" id="KAK3606812.1"/>
    </source>
</evidence>
<keyword evidence="6 8" id="KW-1133">Transmembrane helix</keyword>
<dbReference type="InterPro" id="IPR024083">
    <property type="entry name" value="Fumarase/histidase_N"/>
</dbReference>
<evidence type="ECO:0000259" key="9">
    <source>
        <dbReference type="Pfam" id="PF00206"/>
    </source>
</evidence>
<feature type="transmembrane region" description="Helical" evidence="8">
    <location>
        <begin position="159"/>
        <end position="179"/>
    </location>
</feature>
<feature type="transmembrane region" description="Helical" evidence="8">
    <location>
        <begin position="40"/>
        <end position="55"/>
    </location>
</feature>
<dbReference type="Pfam" id="PF03547">
    <property type="entry name" value="Mem_trans"/>
    <property type="match status" value="1"/>
</dbReference>
<feature type="transmembrane region" description="Helical" evidence="8">
    <location>
        <begin position="128"/>
        <end position="147"/>
    </location>
</feature>
<dbReference type="PANTHER" id="PTHR43411:SF1">
    <property type="entry name" value="ADENYLOSUCCINATE LYASE"/>
    <property type="match status" value="1"/>
</dbReference>
<reference evidence="11" key="2">
    <citation type="journal article" date="2021" name="Genome Biol. Evol.">
        <title>Developing a high-quality reference genome for a parasitic bivalve with doubly uniparental inheritance (Bivalvia: Unionida).</title>
        <authorList>
            <person name="Smith C.H."/>
        </authorList>
    </citation>
    <scope>NUCLEOTIDE SEQUENCE</scope>
    <source>
        <strain evidence="11">CHS0354</strain>
        <tissue evidence="11">Mantle</tissue>
    </source>
</reference>
<evidence type="ECO:0000256" key="1">
    <source>
        <dbReference type="ARBA" id="ARBA00004141"/>
    </source>
</evidence>
<dbReference type="Gene3D" id="1.20.200.10">
    <property type="entry name" value="Fumarase/aspartase (Central domain)"/>
    <property type="match status" value="2"/>
</dbReference>
<feature type="transmembrane region" description="Helical" evidence="8">
    <location>
        <begin position="93"/>
        <end position="116"/>
    </location>
</feature>
<feature type="transmembrane region" description="Helical" evidence="8">
    <location>
        <begin position="223"/>
        <end position="244"/>
    </location>
</feature>
<keyword evidence="4 8" id="KW-0812">Transmembrane</keyword>
<dbReference type="InterPro" id="IPR022761">
    <property type="entry name" value="Fumarate_lyase_N"/>
</dbReference>